<evidence type="ECO:0000256" key="3">
    <source>
        <dbReference type="ARBA" id="ARBA00022989"/>
    </source>
</evidence>
<dbReference type="OrthoDB" id="1105498at2759"/>
<dbReference type="GO" id="GO:0080115">
    <property type="term" value="F:myosin XI tail binding"/>
    <property type="evidence" value="ECO:0007669"/>
    <property type="project" value="UniProtKB-ARBA"/>
</dbReference>
<keyword evidence="3" id="KW-1133">Transmembrane helix</keyword>
<organism evidence="7 8">
    <name type="scientific">Artemisia annua</name>
    <name type="common">Sweet wormwood</name>
    <dbReference type="NCBI Taxonomy" id="35608"/>
    <lineage>
        <taxon>Eukaryota</taxon>
        <taxon>Viridiplantae</taxon>
        <taxon>Streptophyta</taxon>
        <taxon>Embryophyta</taxon>
        <taxon>Tracheophyta</taxon>
        <taxon>Spermatophyta</taxon>
        <taxon>Magnoliopsida</taxon>
        <taxon>eudicotyledons</taxon>
        <taxon>Gunneridae</taxon>
        <taxon>Pentapetalae</taxon>
        <taxon>asterids</taxon>
        <taxon>campanulids</taxon>
        <taxon>Asterales</taxon>
        <taxon>Asteraceae</taxon>
        <taxon>Asteroideae</taxon>
        <taxon>Anthemideae</taxon>
        <taxon>Artemisiinae</taxon>
        <taxon>Artemisia</taxon>
    </lineage>
</organism>
<dbReference type="InterPro" id="IPR007656">
    <property type="entry name" value="GTD-bd"/>
</dbReference>
<keyword evidence="5" id="KW-0175">Coiled coil</keyword>
<comment type="caution">
    <text evidence="7">The sequence shown here is derived from an EMBL/GenBank/DDBJ whole genome shotgun (WGS) entry which is preliminary data.</text>
</comment>
<keyword evidence="4" id="KW-0472">Membrane</keyword>
<proteinExistence type="predicted"/>
<evidence type="ECO:0000313" key="8">
    <source>
        <dbReference type="Proteomes" id="UP000245207"/>
    </source>
</evidence>
<protein>
    <submittedName>
        <fullName evidence="7">Zein-binding domain-containing protein</fullName>
    </submittedName>
</protein>
<name>A0A2U1NKY6_ARTAN</name>
<evidence type="ECO:0000256" key="4">
    <source>
        <dbReference type="ARBA" id="ARBA00023136"/>
    </source>
</evidence>
<evidence type="ECO:0000259" key="6">
    <source>
        <dbReference type="PROSITE" id="PS51775"/>
    </source>
</evidence>
<evidence type="ECO:0000256" key="2">
    <source>
        <dbReference type="ARBA" id="ARBA00022692"/>
    </source>
</evidence>
<keyword evidence="8" id="KW-1185">Reference proteome</keyword>
<dbReference type="GO" id="GO:0016020">
    <property type="term" value="C:membrane"/>
    <property type="evidence" value="ECO:0007669"/>
    <property type="project" value="UniProtKB-SubCell"/>
</dbReference>
<evidence type="ECO:0000256" key="5">
    <source>
        <dbReference type="SAM" id="Coils"/>
    </source>
</evidence>
<dbReference type="STRING" id="35608.A0A2U1NKY6"/>
<dbReference type="Proteomes" id="UP000245207">
    <property type="component" value="Unassembled WGS sequence"/>
</dbReference>
<dbReference type="PROSITE" id="PS51775">
    <property type="entry name" value="GTD_BINDING"/>
    <property type="match status" value="1"/>
</dbReference>
<sequence length="451" mass="51595">MAFDPNAKSLKEILIAQQRLLQKLYAELDEEREAAATAASEAMSMILRLQGEKSVVQMEAEQYKRLAEEKMNHAEESMEIFEEVMYQKEMEISSLEYQVQAYKYKLLSLGLDDLATNEIKYPESLLQRHESLGSVLQRHESLGGDTSAKATPRRLKLPNTKSSHLERDKSITEDPAVIARIVEESMREDEISHNMELGMKAVDSSCVDINSYFEEIQDLDKIVEDMIGEKCLGSTAMTSKCSPSPFKTKELNHVPCAQKSIDDKVSSNTCSPSVHDVFEVYEVPEVDETLYKNEGKSISIDDEKEKEVATFTQSPIKSYNYKEDIDVKKPLFSRQKDKVFLHKHSSDVECRLALLKSTTSTTKAQTLCQEMNMTSEVDEGETEVVDQNVRQEPLATRQEQEHELKLLYEINEKLSLIQLEIRSRNTISNESSRKYDLPMIQLREAMSDMWL</sequence>
<dbReference type="Pfam" id="PF04576">
    <property type="entry name" value="Zein-binding"/>
    <property type="match status" value="1"/>
</dbReference>
<keyword evidence="2" id="KW-0812">Transmembrane</keyword>
<dbReference type="AlphaFoldDB" id="A0A2U1NKY6"/>
<dbReference type="PANTHER" id="PTHR31422:SF1">
    <property type="entry name" value="GTD-BINDING DOMAIN-CONTAINING PROTEIN"/>
    <property type="match status" value="1"/>
</dbReference>
<evidence type="ECO:0000256" key="1">
    <source>
        <dbReference type="ARBA" id="ARBA00004370"/>
    </source>
</evidence>
<reference evidence="7 8" key="1">
    <citation type="journal article" date="2018" name="Mol. Plant">
        <title>The genome of Artemisia annua provides insight into the evolution of Asteraceae family and artemisinin biosynthesis.</title>
        <authorList>
            <person name="Shen Q."/>
            <person name="Zhang L."/>
            <person name="Liao Z."/>
            <person name="Wang S."/>
            <person name="Yan T."/>
            <person name="Shi P."/>
            <person name="Liu M."/>
            <person name="Fu X."/>
            <person name="Pan Q."/>
            <person name="Wang Y."/>
            <person name="Lv Z."/>
            <person name="Lu X."/>
            <person name="Zhang F."/>
            <person name="Jiang W."/>
            <person name="Ma Y."/>
            <person name="Chen M."/>
            <person name="Hao X."/>
            <person name="Li L."/>
            <person name="Tang Y."/>
            <person name="Lv G."/>
            <person name="Zhou Y."/>
            <person name="Sun X."/>
            <person name="Brodelius P.E."/>
            <person name="Rose J.K.C."/>
            <person name="Tang K."/>
        </authorList>
    </citation>
    <scope>NUCLEOTIDE SEQUENCE [LARGE SCALE GENOMIC DNA]</scope>
    <source>
        <strain evidence="8">cv. Huhao1</strain>
        <tissue evidence="7">Leaf</tissue>
    </source>
</reference>
<comment type="subcellular location">
    <subcellularLocation>
        <location evidence="1">Membrane</location>
    </subcellularLocation>
</comment>
<feature type="coiled-coil region" evidence="5">
    <location>
        <begin position="14"/>
        <end position="84"/>
    </location>
</feature>
<gene>
    <name evidence="7" type="ORF">CTI12_AA253090</name>
</gene>
<dbReference type="EMBL" id="PKPP01002617">
    <property type="protein sequence ID" value="PWA74120.1"/>
    <property type="molecule type" value="Genomic_DNA"/>
</dbReference>
<evidence type="ECO:0000313" key="7">
    <source>
        <dbReference type="EMBL" id="PWA74120.1"/>
    </source>
</evidence>
<feature type="domain" description="GTD-binding" evidence="6">
    <location>
        <begin position="5"/>
        <end position="103"/>
    </location>
</feature>
<dbReference type="PANTHER" id="PTHR31422">
    <property type="entry name" value="BNAANNG28530D PROTEIN"/>
    <property type="match status" value="1"/>
</dbReference>
<accession>A0A2U1NKY6</accession>